<name>A0A131YDI5_RHIAP</name>
<evidence type="ECO:0000256" key="1">
    <source>
        <dbReference type="SAM" id="SignalP"/>
    </source>
</evidence>
<feature type="chain" id="PRO_5007284687" description="Secreted protein" evidence="1">
    <location>
        <begin position="21"/>
        <end position="117"/>
    </location>
</feature>
<feature type="signal peptide" evidence="1">
    <location>
        <begin position="1"/>
        <end position="20"/>
    </location>
</feature>
<accession>A0A131YDI5</accession>
<sequence length="117" mass="12991">MKPVLWFAFVNSALLYFLWAGHHNSGNVNASECEHDRKKFLRVLADSHNASVRDAKKIYGSGPKYFAEVCPALTECDAQHVGHQCSPNCACGVLDVVTPPIYLCFETGRVLPMGFKF</sequence>
<evidence type="ECO:0008006" key="3">
    <source>
        <dbReference type="Google" id="ProtNLM"/>
    </source>
</evidence>
<evidence type="ECO:0000313" key="2">
    <source>
        <dbReference type="EMBL" id="JAP76977.1"/>
    </source>
</evidence>
<proteinExistence type="predicted"/>
<dbReference type="AlphaFoldDB" id="A0A131YDI5"/>
<keyword evidence="1" id="KW-0732">Signal</keyword>
<organism evidence="2">
    <name type="scientific">Rhipicephalus appendiculatus</name>
    <name type="common">Brown ear tick</name>
    <dbReference type="NCBI Taxonomy" id="34631"/>
    <lineage>
        <taxon>Eukaryota</taxon>
        <taxon>Metazoa</taxon>
        <taxon>Ecdysozoa</taxon>
        <taxon>Arthropoda</taxon>
        <taxon>Chelicerata</taxon>
        <taxon>Arachnida</taxon>
        <taxon>Acari</taxon>
        <taxon>Parasitiformes</taxon>
        <taxon>Ixodida</taxon>
        <taxon>Ixodoidea</taxon>
        <taxon>Ixodidae</taxon>
        <taxon>Rhipicephalinae</taxon>
        <taxon>Rhipicephalus</taxon>
        <taxon>Rhipicephalus</taxon>
    </lineage>
</organism>
<reference evidence="2" key="1">
    <citation type="journal article" date="2016" name="Ticks Tick Borne Dis.">
        <title>De novo assembly and annotation of the salivary gland transcriptome of Rhipicephalus appendiculatus male and female ticks during blood feeding.</title>
        <authorList>
            <person name="de Castro M.H."/>
            <person name="de Klerk D."/>
            <person name="Pienaar R."/>
            <person name="Latif A.A."/>
            <person name="Rees D.J."/>
            <person name="Mans B.J."/>
        </authorList>
    </citation>
    <scope>NUCLEOTIDE SEQUENCE</scope>
    <source>
        <tissue evidence="2">Salivary glands</tissue>
    </source>
</reference>
<dbReference type="EMBL" id="GEDV01011580">
    <property type="protein sequence ID" value="JAP76977.1"/>
    <property type="molecule type" value="Transcribed_RNA"/>
</dbReference>
<protein>
    <recommendedName>
        <fullName evidence="3">Secreted protein</fullName>
    </recommendedName>
</protein>